<dbReference type="Proteomes" id="UP000639643">
    <property type="component" value="Unassembled WGS sequence"/>
</dbReference>
<keyword evidence="4" id="KW-1185">Reference proteome</keyword>
<protein>
    <recommendedName>
        <fullName evidence="2">Ubiquitin-like domain-containing protein</fullName>
    </recommendedName>
</protein>
<comment type="caution">
    <text evidence="3">The sequence shown here is derived from an EMBL/GenBank/DDBJ whole genome shotgun (WGS) entry which is preliminary data.</text>
</comment>
<feature type="region of interest" description="Disordered" evidence="1">
    <location>
        <begin position="351"/>
        <end position="380"/>
    </location>
</feature>
<evidence type="ECO:0000256" key="1">
    <source>
        <dbReference type="SAM" id="MobiDB-lite"/>
    </source>
</evidence>
<feature type="domain" description="Ubiquitin-like" evidence="2">
    <location>
        <begin position="311"/>
        <end position="335"/>
    </location>
</feature>
<feature type="compositionally biased region" description="Pro residues" evidence="1">
    <location>
        <begin position="351"/>
        <end position="370"/>
    </location>
</feature>
<evidence type="ECO:0000313" key="4">
    <source>
        <dbReference type="Proteomes" id="UP000639643"/>
    </source>
</evidence>
<evidence type="ECO:0000259" key="2">
    <source>
        <dbReference type="Pfam" id="PF22893"/>
    </source>
</evidence>
<accession>A0A8H6KMP6</accession>
<organism evidence="3 4">
    <name type="scientific">Colletotrichum musicola</name>
    <dbReference type="NCBI Taxonomy" id="2175873"/>
    <lineage>
        <taxon>Eukaryota</taxon>
        <taxon>Fungi</taxon>
        <taxon>Dikarya</taxon>
        <taxon>Ascomycota</taxon>
        <taxon>Pezizomycotina</taxon>
        <taxon>Sordariomycetes</taxon>
        <taxon>Hypocreomycetidae</taxon>
        <taxon>Glomerellales</taxon>
        <taxon>Glomerellaceae</taxon>
        <taxon>Colletotrichum</taxon>
        <taxon>Colletotrichum orchidearum species complex</taxon>
    </lineage>
</organism>
<reference evidence="3" key="1">
    <citation type="journal article" date="2020" name="Phytopathology">
        <title>Genome Sequence Resources of Colletotrichum truncatum, C. plurivorum, C. musicola, and C. sojae: Four Species Pathogenic to Soybean (Glycine max).</title>
        <authorList>
            <person name="Rogerio F."/>
            <person name="Boufleur T.R."/>
            <person name="Ciampi-Guillardi M."/>
            <person name="Sukno S.A."/>
            <person name="Thon M.R."/>
            <person name="Massola Junior N.S."/>
            <person name="Baroncelli R."/>
        </authorList>
    </citation>
    <scope>NUCLEOTIDE SEQUENCE</scope>
    <source>
        <strain evidence="3">LFN0074</strain>
    </source>
</reference>
<gene>
    <name evidence="3" type="ORF">CMUS01_06368</name>
</gene>
<dbReference type="OrthoDB" id="3045089at2759"/>
<feature type="domain" description="Ubiquitin-like" evidence="2">
    <location>
        <begin position="208"/>
        <end position="258"/>
    </location>
</feature>
<feature type="region of interest" description="Disordered" evidence="1">
    <location>
        <begin position="117"/>
        <end position="207"/>
    </location>
</feature>
<name>A0A8H6KMP6_9PEZI</name>
<dbReference type="AlphaFoldDB" id="A0A8H6KMP6"/>
<dbReference type="EMBL" id="WIGM01000206">
    <property type="protein sequence ID" value="KAF6833901.1"/>
    <property type="molecule type" value="Genomic_DNA"/>
</dbReference>
<sequence>MLAGVGCLFALDHPTSCLKARKPNPRPSCRAWRTKPPLIEFIDEVSITADHEASALNGEPQIREAPRGESSNAMSAPPQEGSAAPEASPNTAGTCAIADIKMKKDTEVRVQDGKKVATAIQQPTPDATTPPVEVVSRDDEAVHEAKDTGGALGPTSSARKEGTPAVNPSEKTEASEAPTTPGVQPHRAPVMGEPGWEKAPDRPPQTLPIRLKDCIGRDFMIPWKVAKSWSGTKNLLRSSFMQFDVLSPHVAAGRYDLFFHHAWLTADSGAVSPELTSFHHVAGSSVGGPATASPAPETVDPSSALGAWCNSCIILPELWEDIVEPGMLVTMHMWPISIPVPFSVPPPFPALPPAPEATLPPPPPGCPLPSPRRKTRRRQG</sequence>
<evidence type="ECO:0000313" key="3">
    <source>
        <dbReference type="EMBL" id="KAF6833901.1"/>
    </source>
</evidence>
<feature type="region of interest" description="Disordered" evidence="1">
    <location>
        <begin position="52"/>
        <end position="91"/>
    </location>
</feature>
<dbReference type="InterPro" id="IPR054464">
    <property type="entry name" value="ULD_fung"/>
</dbReference>
<proteinExistence type="predicted"/>
<feature type="compositionally biased region" description="Basic and acidic residues" evidence="1">
    <location>
        <begin position="135"/>
        <end position="147"/>
    </location>
</feature>
<feature type="compositionally biased region" description="Basic residues" evidence="1">
    <location>
        <begin position="371"/>
        <end position="380"/>
    </location>
</feature>
<dbReference type="Pfam" id="PF22893">
    <property type="entry name" value="ULD_2"/>
    <property type="match status" value="2"/>
</dbReference>